<dbReference type="Gene3D" id="3.40.50.150">
    <property type="entry name" value="Vaccinia Virus protein VP39"/>
    <property type="match status" value="1"/>
</dbReference>
<gene>
    <name evidence="3" type="ORF">AJ80_04738</name>
</gene>
<dbReference type="CDD" id="cd02440">
    <property type="entry name" value="AdoMet_MTases"/>
    <property type="match status" value="1"/>
</dbReference>
<evidence type="ECO:0000256" key="1">
    <source>
        <dbReference type="ARBA" id="ARBA00022679"/>
    </source>
</evidence>
<dbReference type="OrthoDB" id="66144at2759"/>
<evidence type="ECO:0008006" key="5">
    <source>
        <dbReference type="Google" id="ProtNLM"/>
    </source>
</evidence>
<sequence length="283" mass="31018">MATPHSQGHEHAHPHTHGHGGHGHTSLAEKNKEYWNSAADKAYTEKWTQDMQVQIKDHLTQNLAWLGINKDAGGDDVEGKKMLEYACGNGLPSRIFSPYFSQCIGIDISQGMVNNYNAAAQTDGIPSSRMYAVQGDLTAADISSTPTPSSLCPLNAEEFFNFDLIVISLALHHIEDQQTLLTRFVERLNPSGRVLVIDLLTREGDELPNHDHQGHKYAEDGKGNAAIDTIHHDKHSFSKEDMEKLLVGAGCKGGVGFELCKEVTVVPPSKSGEMQMFFALGTK</sequence>
<dbReference type="AlphaFoldDB" id="A0A2B7Y8N0"/>
<dbReference type="EMBL" id="PDNA01000063">
    <property type="protein sequence ID" value="PGH17560.1"/>
    <property type="molecule type" value="Genomic_DNA"/>
</dbReference>
<evidence type="ECO:0000313" key="4">
    <source>
        <dbReference type="Proteomes" id="UP000224634"/>
    </source>
</evidence>
<evidence type="ECO:0000313" key="3">
    <source>
        <dbReference type="EMBL" id="PGH17560.1"/>
    </source>
</evidence>
<dbReference type="PANTHER" id="PTHR43861">
    <property type="entry name" value="TRANS-ACONITATE 2-METHYLTRANSFERASE-RELATED"/>
    <property type="match status" value="1"/>
</dbReference>
<dbReference type="PANTHER" id="PTHR43861:SF3">
    <property type="entry name" value="PUTATIVE (AFU_ORTHOLOGUE AFUA_2G14390)-RELATED"/>
    <property type="match status" value="1"/>
</dbReference>
<dbReference type="GO" id="GO:0016740">
    <property type="term" value="F:transferase activity"/>
    <property type="evidence" value="ECO:0007669"/>
    <property type="project" value="UniProtKB-KW"/>
</dbReference>
<protein>
    <recommendedName>
        <fullName evidence="5">Methyltransferase type 11 domain-containing protein</fullName>
    </recommendedName>
</protein>
<keyword evidence="1" id="KW-0808">Transferase</keyword>
<dbReference type="InterPro" id="IPR029063">
    <property type="entry name" value="SAM-dependent_MTases_sf"/>
</dbReference>
<reference evidence="3 4" key="1">
    <citation type="submission" date="2017-10" db="EMBL/GenBank/DDBJ databases">
        <title>Comparative genomics in systemic dimorphic fungi from Ajellomycetaceae.</title>
        <authorList>
            <person name="Munoz J.F."/>
            <person name="Mcewen J.G."/>
            <person name="Clay O.K."/>
            <person name="Cuomo C.A."/>
        </authorList>
    </citation>
    <scope>NUCLEOTIDE SEQUENCE [LARGE SCALE GENOMIC DNA]</scope>
    <source>
        <strain evidence="3 4">UAMH7299</strain>
    </source>
</reference>
<proteinExistence type="predicted"/>
<name>A0A2B7Y8N0_POLH7</name>
<keyword evidence="4" id="KW-1185">Reference proteome</keyword>
<evidence type="ECO:0000256" key="2">
    <source>
        <dbReference type="SAM" id="MobiDB-lite"/>
    </source>
</evidence>
<dbReference type="Proteomes" id="UP000224634">
    <property type="component" value="Unassembled WGS sequence"/>
</dbReference>
<accession>A0A2B7Y8N0</accession>
<dbReference type="SUPFAM" id="SSF53335">
    <property type="entry name" value="S-adenosyl-L-methionine-dependent methyltransferases"/>
    <property type="match status" value="1"/>
</dbReference>
<feature type="region of interest" description="Disordered" evidence="2">
    <location>
        <begin position="1"/>
        <end position="26"/>
    </location>
</feature>
<dbReference type="Pfam" id="PF13489">
    <property type="entry name" value="Methyltransf_23"/>
    <property type="match status" value="1"/>
</dbReference>
<comment type="caution">
    <text evidence="3">The sequence shown here is derived from an EMBL/GenBank/DDBJ whole genome shotgun (WGS) entry which is preliminary data.</text>
</comment>
<organism evidence="3 4">
    <name type="scientific">Polytolypa hystricis (strain UAMH7299)</name>
    <dbReference type="NCBI Taxonomy" id="1447883"/>
    <lineage>
        <taxon>Eukaryota</taxon>
        <taxon>Fungi</taxon>
        <taxon>Dikarya</taxon>
        <taxon>Ascomycota</taxon>
        <taxon>Pezizomycotina</taxon>
        <taxon>Eurotiomycetes</taxon>
        <taxon>Eurotiomycetidae</taxon>
        <taxon>Onygenales</taxon>
        <taxon>Onygenales incertae sedis</taxon>
        <taxon>Polytolypa</taxon>
    </lineage>
</organism>
<dbReference type="STRING" id="1447883.A0A2B7Y8N0"/>